<dbReference type="EMBL" id="DS022256">
    <property type="protein sequence ID" value="EWG51904.1"/>
    <property type="molecule type" value="Genomic_DNA"/>
</dbReference>
<reference evidence="1" key="2">
    <citation type="submission" date="2013-11" db="EMBL/GenBank/DDBJ databases">
        <authorList>
            <consortium name="The Broad Institute Genome Sequencing Platform"/>
            <person name="Ma L.-J."/>
            <person name="Corby-Kistler H."/>
            <person name="Broz K."/>
            <person name="Gale L.R."/>
            <person name="Jonkers W."/>
            <person name="O'Donnell K."/>
            <person name="Ploetz R."/>
            <person name="Steinberg C."/>
            <person name="Schwartz D.C."/>
            <person name="VanEtten H."/>
            <person name="Zhou S."/>
            <person name="Young S.K."/>
            <person name="Zeng Q."/>
            <person name="Gargeya S."/>
            <person name="Fitzgerald M."/>
            <person name="Abouelleil A."/>
            <person name="Alvarado L."/>
            <person name="Chapman S.B."/>
            <person name="Gainer-Dewar J."/>
            <person name="Goldberg J."/>
            <person name="Griggs A."/>
            <person name="Gujja S."/>
            <person name="Hansen M."/>
            <person name="Howarth C."/>
            <person name="Imamovic A."/>
            <person name="Ireland A."/>
            <person name="Larimer J."/>
            <person name="McCowan C."/>
            <person name="Murphy C."/>
            <person name="Pearson M."/>
            <person name="Poon T.W."/>
            <person name="Priest M."/>
            <person name="Roberts A."/>
            <person name="Saif S."/>
            <person name="Shea T."/>
            <person name="Sykes S."/>
            <person name="Wortman J."/>
            <person name="Nusbaum C."/>
            <person name="Birren B."/>
        </authorList>
    </citation>
    <scope>NUCLEOTIDE SEQUENCE</scope>
    <source>
        <strain evidence="1">7600</strain>
    </source>
</reference>
<sequence>MSTKSIMPKKDWIYRFTCNIVFEQGDLFLVADINGGGGQSPALWVLSTENRLINGNMKWEIWSHPLEQSTIVVLWNRPSGRYIMSVGDKEKIETSHGDENEVKFHWYLEGADVKNPDNRIPVKFRSVLYPSLFLDLEVNNPVDGTPFVCWRSHNGPTQRFNLHVL</sequence>
<gene>
    <name evidence="1" type="ORF">FVEG_16879</name>
</gene>
<organism evidence="1 2">
    <name type="scientific">Gibberella moniliformis (strain M3125 / FGSC 7600)</name>
    <name type="common">Maize ear and stalk rot fungus</name>
    <name type="synonym">Fusarium verticillioides</name>
    <dbReference type="NCBI Taxonomy" id="334819"/>
    <lineage>
        <taxon>Eukaryota</taxon>
        <taxon>Fungi</taxon>
        <taxon>Dikarya</taxon>
        <taxon>Ascomycota</taxon>
        <taxon>Pezizomycotina</taxon>
        <taxon>Sordariomycetes</taxon>
        <taxon>Hypocreomycetidae</taxon>
        <taxon>Hypocreales</taxon>
        <taxon>Nectriaceae</taxon>
        <taxon>Fusarium</taxon>
        <taxon>Fusarium fujikuroi species complex</taxon>
    </lineage>
</organism>
<name>W7MKK3_GIBM7</name>
<dbReference type="VEuPathDB" id="FungiDB:FVEG_16879"/>
<protein>
    <recommendedName>
        <fullName evidence="3">Ricin B lectin domain-containing protein</fullName>
    </recommendedName>
</protein>
<evidence type="ECO:0008006" key="3">
    <source>
        <dbReference type="Google" id="ProtNLM"/>
    </source>
</evidence>
<reference evidence="1 2" key="1">
    <citation type="journal article" date="2010" name="Nature">
        <title>Comparative genomics reveals mobile pathogenicity chromosomes in Fusarium.</title>
        <authorList>
            <person name="Ma L.J."/>
            <person name="van der Does H.C."/>
            <person name="Borkovich K.A."/>
            <person name="Coleman J.J."/>
            <person name="Daboussi M.J."/>
            <person name="Di Pietro A."/>
            <person name="Dufresne M."/>
            <person name="Freitag M."/>
            <person name="Grabherr M."/>
            <person name="Henrissat B."/>
            <person name="Houterman P.M."/>
            <person name="Kang S."/>
            <person name="Shim W.B."/>
            <person name="Woloshuk C."/>
            <person name="Xie X."/>
            <person name="Xu J.R."/>
            <person name="Antoniw J."/>
            <person name="Baker S.E."/>
            <person name="Bluhm B.H."/>
            <person name="Breakspear A."/>
            <person name="Brown D.W."/>
            <person name="Butchko R.A."/>
            <person name="Chapman S."/>
            <person name="Coulson R."/>
            <person name="Coutinho P.M."/>
            <person name="Danchin E.G."/>
            <person name="Diener A."/>
            <person name="Gale L.R."/>
            <person name="Gardiner D.M."/>
            <person name="Goff S."/>
            <person name="Hammond-Kosack K.E."/>
            <person name="Hilburn K."/>
            <person name="Hua-Van A."/>
            <person name="Jonkers W."/>
            <person name="Kazan K."/>
            <person name="Kodira C.D."/>
            <person name="Koehrsen M."/>
            <person name="Kumar L."/>
            <person name="Lee Y.H."/>
            <person name="Li L."/>
            <person name="Manners J.M."/>
            <person name="Miranda-Saavedra D."/>
            <person name="Mukherjee M."/>
            <person name="Park G."/>
            <person name="Park J."/>
            <person name="Park S.Y."/>
            <person name="Proctor R.H."/>
            <person name="Regev A."/>
            <person name="Ruiz-Roldan M.C."/>
            <person name="Sain D."/>
            <person name="Sakthikumar S."/>
            <person name="Sykes S."/>
            <person name="Schwartz D.C."/>
            <person name="Turgeon B.G."/>
            <person name="Wapinski I."/>
            <person name="Yoder O."/>
            <person name="Young S."/>
            <person name="Zeng Q."/>
            <person name="Zhou S."/>
            <person name="Galagan J."/>
            <person name="Cuomo C.A."/>
            <person name="Kistler H.C."/>
            <person name="Rep M."/>
        </authorList>
    </citation>
    <scope>NUCLEOTIDE SEQUENCE [LARGE SCALE GENOMIC DNA]</scope>
    <source>
        <strain evidence="1">7600</strain>
        <strain evidence="2">M3125 / FGSC 7600</strain>
    </source>
</reference>
<dbReference type="Gene3D" id="2.80.10.50">
    <property type="match status" value="1"/>
</dbReference>
<dbReference type="OrthoDB" id="2131701at2759"/>
<proteinExistence type="predicted"/>
<evidence type="ECO:0000313" key="2">
    <source>
        <dbReference type="Proteomes" id="UP000009096"/>
    </source>
</evidence>
<dbReference type="GeneID" id="30073755"/>
<accession>W7MKK3</accession>
<dbReference type="EMBL" id="DS022256">
    <property type="protein sequence ID" value="EWG51903.1"/>
    <property type="molecule type" value="Genomic_DNA"/>
</dbReference>
<dbReference type="InterPro" id="IPR035992">
    <property type="entry name" value="Ricin_B-like_lectins"/>
</dbReference>
<dbReference type="KEGG" id="fvr:FVEG_16879"/>
<dbReference type="SUPFAM" id="SSF50370">
    <property type="entry name" value="Ricin B-like lectins"/>
    <property type="match status" value="1"/>
</dbReference>
<evidence type="ECO:0000313" key="1">
    <source>
        <dbReference type="EMBL" id="EWG51903.1"/>
    </source>
</evidence>
<dbReference type="RefSeq" id="XP_018758095.1">
    <property type="nucleotide sequence ID" value="XM_018906117.1"/>
</dbReference>
<dbReference type="AlphaFoldDB" id="W7MKK3"/>
<dbReference type="RefSeq" id="XP_018758094.1">
    <property type="nucleotide sequence ID" value="XM_018906116.1"/>
</dbReference>
<dbReference type="Proteomes" id="UP000009096">
    <property type="component" value="Chromosome 11"/>
</dbReference>
<keyword evidence="2" id="KW-1185">Reference proteome</keyword>